<dbReference type="GO" id="GO:0016787">
    <property type="term" value="F:hydrolase activity"/>
    <property type="evidence" value="ECO:0007669"/>
    <property type="project" value="UniProtKB-KW"/>
</dbReference>
<protein>
    <submittedName>
        <fullName evidence="3">Glycoside hydrolase, family 35</fullName>
    </submittedName>
</protein>
<accession>Q026T2</accession>
<gene>
    <name evidence="3" type="ordered locus">Acid_1997</name>
</gene>
<name>Q026T2_SOLUE</name>
<proteinExistence type="predicted"/>
<dbReference type="Pfam" id="PF01301">
    <property type="entry name" value="Glyco_hydro_35"/>
    <property type="match status" value="1"/>
</dbReference>
<dbReference type="Gene3D" id="3.20.20.80">
    <property type="entry name" value="Glycosidases"/>
    <property type="match status" value="1"/>
</dbReference>
<reference evidence="3" key="1">
    <citation type="submission" date="2006-10" db="EMBL/GenBank/DDBJ databases">
        <title>Complete sequence of Solibacter usitatus Ellin6076.</title>
        <authorList>
            <consortium name="US DOE Joint Genome Institute"/>
            <person name="Copeland A."/>
            <person name="Lucas S."/>
            <person name="Lapidus A."/>
            <person name="Barry K."/>
            <person name="Detter J.C."/>
            <person name="Glavina del Rio T."/>
            <person name="Hammon N."/>
            <person name="Israni S."/>
            <person name="Dalin E."/>
            <person name="Tice H."/>
            <person name="Pitluck S."/>
            <person name="Thompson L.S."/>
            <person name="Brettin T."/>
            <person name="Bruce D."/>
            <person name="Han C."/>
            <person name="Tapia R."/>
            <person name="Gilna P."/>
            <person name="Schmutz J."/>
            <person name="Larimer F."/>
            <person name="Land M."/>
            <person name="Hauser L."/>
            <person name="Kyrpides N."/>
            <person name="Mikhailova N."/>
            <person name="Janssen P.H."/>
            <person name="Kuske C.R."/>
            <person name="Richardson P."/>
        </authorList>
    </citation>
    <scope>NUCLEOTIDE SEQUENCE</scope>
    <source>
        <strain evidence="3">Ellin6076</strain>
    </source>
</reference>
<sequence length="750" mass="81012" precursor="true">MNRAAALLLILLALAAMPAGAAATYVQVVEFPYYLYPRQLWERELVWLKNIGVQTVEFSIPWNYHQTAPGEFDFTGATSPRRDLTGFVRLLRKLGLRAWVRPLPPVPGLATPRLDSAQQRAWLKQLEQLLATQTATHGGPIEFVEGRVLAIDAASPPSPVVTISANDPNALARSRDAIATARGALVWTDVEDGLFPAGWAANPATLLRKGAVGLSGDEHPATAALRRDAALLRTWGRLLGNLHRVAMPRPAAGKLPEGVTAVELVSPAASAVSITNASAKPFRDELRVTEPGTRRTLVIPGVSVGAGESLWLPLTVSIGPDGLCSDCTKFAAPEHIVYATAELLAIEFENGILAMEFAAPSAGEVILQLARRPVGPYLAAGKPTEFDWDEAHMRARLRVPASQQPGSRVRIGIAIEAPDTSAFFNDLHRLVLGRKNTVSTMYSSAEVAARSRLRLPEGFTATPTVKSPNEIDYEVSAPADALHGDFAELALEADGVPLGRARTQLFRPASIRLLSGIQFHFGAQTEITPEPPVAVVDPKAGGNLEISIRNNSTQIQTYHLEPSGEGLEFLPPKTDVSIGPTDERRVELRVFAREGLAGLRDWNLKIGNGATLSMPMHLVLLPRGQTVCWTADLDGDGAPEWILESAKVRAVFSAQDGGRWMDFTWKDTNTNFLPETGVFAQAGPVEVRQNGDALEFTGKGWKRTVTLKGNALTVEQSTPLPQQVLTPEKRGSTSLTVDRPTASRAVYTLE</sequence>
<organism evidence="3">
    <name type="scientific">Solibacter usitatus (strain Ellin6076)</name>
    <dbReference type="NCBI Taxonomy" id="234267"/>
    <lineage>
        <taxon>Bacteria</taxon>
        <taxon>Pseudomonadati</taxon>
        <taxon>Acidobacteriota</taxon>
        <taxon>Terriglobia</taxon>
        <taxon>Bryobacterales</taxon>
        <taxon>Solibacteraceae</taxon>
        <taxon>Candidatus Solibacter</taxon>
    </lineage>
</organism>
<dbReference type="EMBL" id="CP000473">
    <property type="protein sequence ID" value="ABJ82987.1"/>
    <property type="molecule type" value="Genomic_DNA"/>
</dbReference>
<dbReference type="InterPro" id="IPR017853">
    <property type="entry name" value="GH"/>
</dbReference>
<keyword evidence="3" id="KW-0378">Hydrolase</keyword>
<dbReference type="SUPFAM" id="SSF51445">
    <property type="entry name" value="(Trans)glycosidases"/>
    <property type="match status" value="1"/>
</dbReference>
<evidence type="ECO:0000256" key="1">
    <source>
        <dbReference type="SAM" id="SignalP"/>
    </source>
</evidence>
<dbReference type="InParanoid" id="Q026T2"/>
<dbReference type="InterPro" id="IPR031330">
    <property type="entry name" value="Gly_Hdrlase_35_cat"/>
</dbReference>
<dbReference type="KEGG" id="sus:Acid_1997"/>
<feature type="chain" id="PRO_5004163121" evidence="1">
    <location>
        <begin position="22"/>
        <end position="750"/>
    </location>
</feature>
<evidence type="ECO:0000259" key="2">
    <source>
        <dbReference type="Pfam" id="PF01301"/>
    </source>
</evidence>
<dbReference type="STRING" id="234267.Acid_1997"/>
<evidence type="ECO:0000313" key="3">
    <source>
        <dbReference type="EMBL" id="ABJ82987.1"/>
    </source>
</evidence>
<feature type="domain" description="Glycoside hydrolase 35 catalytic" evidence="2">
    <location>
        <begin position="30"/>
        <end position="104"/>
    </location>
</feature>
<dbReference type="HOGENOM" id="CLU_370843_0_0_0"/>
<feature type="signal peptide" evidence="1">
    <location>
        <begin position="1"/>
        <end position="21"/>
    </location>
</feature>
<keyword evidence="1" id="KW-0732">Signal</keyword>
<dbReference type="AlphaFoldDB" id="Q026T2"/>
<dbReference type="eggNOG" id="COG1874">
    <property type="taxonomic scope" value="Bacteria"/>
</dbReference>